<evidence type="ECO:0000256" key="1">
    <source>
        <dbReference type="ARBA" id="ARBA00022723"/>
    </source>
</evidence>
<dbReference type="InterPro" id="IPR023696">
    <property type="entry name" value="Ureohydrolase_dom_sf"/>
</dbReference>
<evidence type="ECO:0000256" key="4">
    <source>
        <dbReference type="PROSITE-ProRule" id="PRU00742"/>
    </source>
</evidence>
<sequence length="299" mass="31373">MLIVPQWQGSGTPAPHRLVAGAHRLGALLPAGRRTVVPIDAQPDPNPDPDPDPNPAPTPDPNPDPRRTHTGVLRLDALARSLAATEHALAAWGDDTLFTVGGDCGVELAPIAHAAARHGEHLAVIWFDAHPDLNTPESSPSGGFHGMVLRTLLGDGPDELLPAPERRPSADRLVLAGTRAVDPAEERFIQARGIRRVSVDALRTPNALVAAVAATGATHVYIHVDLDVLDPARFGALSFPEPGGLHPDRLRAALRALTEAFALAGLGITEHAPGPAAALADPTRDDDTLREIFADVCPG</sequence>
<dbReference type="RefSeq" id="WP_126636709.1">
    <property type="nucleotide sequence ID" value="NZ_BIFH01000016.1"/>
</dbReference>
<comment type="similarity">
    <text evidence="4">Belongs to the arginase family.</text>
</comment>
<dbReference type="PRINTS" id="PR00116">
    <property type="entry name" value="ARGINASE"/>
</dbReference>
<reference evidence="6 7" key="1">
    <citation type="submission" date="2018-12" db="EMBL/GenBank/DDBJ databases">
        <title>Draft genome sequence of Embleya hyalina NBRC 13850T.</title>
        <authorList>
            <person name="Komaki H."/>
            <person name="Hosoyama A."/>
            <person name="Kimura A."/>
            <person name="Ichikawa N."/>
            <person name="Tamura T."/>
        </authorList>
    </citation>
    <scope>NUCLEOTIDE SEQUENCE [LARGE SCALE GENOMIC DNA]</scope>
    <source>
        <strain evidence="6 7">NBRC 13850</strain>
    </source>
</reference>
<dbReference type="EMBL" id="BIFH01000016">
    <property type="protein sequence ID" value="GCD94507.1"/>
    <property type="molecule type" value="Genomic_DNA"/>
</dbReference>
<dbReference type="OrthoDB" id="7331788at2"/>
<dbReference type="PROSITE" id="PS51409">
    <property type="entry name" value="ARGINASE_2"/>
    <property type="match status" value="1"/>
</dbReference>
<dbReference type="Gene3D" id="3.40.800.10">
    <property type="entry name" value="Ureohydrolase domain"/>
    <property type="match status" value="1"/>
</dbReference>
<evidence type="ECO:0000256" key="5">
    <source>
        <dbReference type="SAM" id="MobiDB-lite"/>
    </source>
</evidence>
<dbReference type="Proteomes" id="UP000286931">
    <property type="component" value="Unassembled WGS sequence"/>
</dbReference>
<dbReference type="PANTHER" id="PTHR43782:SF3">
    <property type="entry name" value="ARGINASE"/>
    <property type="match status" value="1"/>
</dbReference>
<organism evidence="6 7">
    <name type="scientific">Embleya hyalina</name>
    <dbReference type="NCBI Taxonomy" id="516124"/>
    <lineage>
        <taxon>Bacteria</taxon>
        <taxon>Bacillati</taxon>
        <taxon>Actinomycetota</taxon>
        <taxon>Actinomycetes</taxon>
        <taxon>Kitasatosporales</taxon>
        <taxon>Streptomycetaceae</taxon>
        <taxon>Embleya</taxon>
    </lineage>
</organism>
<dbReference type="GO" id="GO:0004053">
    <property type="term" value="F:arginase activity"/>
    <property type="evidence" value="ECO:0007669"/>
    <property type="project" value="TreeGrafter"/>
</dbReference>
<dbReference type="Pfam" id="PF00491">
    <property type="entry name" value="Arginase"/>
    <property type="match status" value="1"/>
</dbReference>
<dbReference type="CDD" id="cd09999">
    <property type="entry name" value="Arginase-like_1"/>
    <property type="match status" value="1"/>
</dbReference>
<evidence type="ECO:0000313" key="7">
    <source>
        <dbReference type="Proteomes" id="UP000286931"/>
    </source>
</evidence>
<comment type="caution">
    <text evidence="6">The sequence shown here is derived from an EMBL/GenBank/DDBJ whole genome shotgun (WGS) entry which is preliminary data.</text>
</comment>
<dbReference type="PANTHER" id="PTHR43782">
    <property type="entry name" value="ARGINASE"/>
    <property type="match status" value="1"/>
</dbReference>
<protein>
    <submittedName>
        <fullName evidence="6">Arginase</fullName>
    </submittedName>
</protein>
<keyword evidence="3" id="KW-0464">Manganese</keyword>
<name>A0A401YIU6_9ACTN</name>
<keyword evidence="1" id="KW-0479">Metal-binding</keyword>
<dbReference type="GO" id="GO:0005829">
    <property type="term" value="C:cytosol"/>
    <property type="evidence" value="ECO:0007669"/>
    <property type="project" value="TreeGrafter"/>
</dbReference>
<gene>
    <name evidence="6" type="primary">rocF</name>
    <name evidence="6" type="ORF">EHYA_02176</name>
</gene>
<feature type="region of interest" description="Disordered" evidence="5">
    <location>
        <begin position="37"/>
        <end position="69"/>
    </location>
</feature>
<proteinExistence type="inferred from homology"/>
<evidence type="ECO:0000256" key="2">
    <source>
        <dbReference type="ARBA" id="ARBA00022801"/>
    </source>
</evidence>
<evidence type="ECO:0000256" key="3">
    <source>
        <dbReference type="ARBA" id="ARBA00023211"/>
    </source>
</evidence>
<accession>A0A401YIU6</accession>
<dbReference type="SUPFAM" id="SSF52768">
    <property type="entry name" value="Arginase/deacetylase"/>
    <property type="match status" value="1"/>
</dbReference>
<dbReference type="AlphaFoldDB" id="A0A401YIU6"/>
<dbReference type="InterPro" id="IPR006035">
    <property type="entry name" value="Ureohydrolase"/>
</dbReference>
<feature type="compositionally biased region" description="Pro residues" evidence="5">
    <location>
        <begin position="44"/>
        <end position="62"/>
    </location>
</feature>
<evidence type="ECO:0000313" key="6">
    <source>
        <dbReference type="EMBL" id="GCD94507.1"/>
    </source>
</evidence>
<keyword evidence="2" id="KW-0378">Hydrolase</keyword>
<dbReference type="GO" id="GO:0030145">
    <property type="term" value="F:manganese ion binding"/>
    <property type="evidence" value="ECO:0007669"/>
    <property type="project" value="TreeGrafter"/>
</dbReference>
<keyword evidence="7" id="KW-1185">Reference proteome</keyword>